<dbReference type="InterPro" id="IPR050840">
    <property type="entry name" value="Adaptor_Complx_Large_Subunit"/>
</dbReference>
<dbReference type="Gene3D" id="3.30.310.10">
    <property type="entry name" value="TATA-Binding Protein"/>
    <property type="match status" value="1"/>
</dbReference>
<evidence type="ECO:0000256" key="8">
    <source>
        <dbReference type="PIRSR" id="PIRSR037091-1"/>
    </source>
</evidence>
<dbReference type="InterPro" id="IPR012295">
    <property type="entry name" value="TBP_dom_sf"/>
</dbReference>
<dbReference type="SUPFAM" id="SSF49348">
    <property type="entry name" value="Clathrin adaptor appendage domain"/>
    <property type="match status" value="1"/>
</dbReference>
<keyword evidence="2 7" id="KW-0813">Transport</keyword>
<comment type="function">
    <text evidence="7">Subunit of the adaptor protein complex 2 (AP-2). Adaptor protein complexes function in protein transport via transport vesicles in different membrane traffic pathways. Adaptor protein complexes are vesicle coat components and appear to be involved in cargo selection and vesicle formation. AP-2 is involved in clathrin-dependent endocytosis in which cargo proteins are incorporated into vesicles surrounded by clathrin (clathrin-coated vesicles, CCVs) which are destined for fusion with the early endosome.</text>
</comment>
<gene>
    <name evidence="10" type="ORF">WJX72_009579</name>
</gene>
<keyword evidence="11" id="KW-1185">Reference proteome</keyword>
<evidence type="ECO:0000259" key="9">
    <source>
        <dbReference type="SMART" id="SM00809"/>
    </source>
</evidence>
<dbReference type="Gene3D" id="2.60.40.1230">
    <property type="match status" value="1"/>
</dbReference>
<protein>
    <recommendedName>
        <fullName evidence="7">AP-2 complex subunit alpha</fullName>
    </recommendedName>
</protein>
<feature type="domain" description="Clathrin adaptor alpha/beta/gamma-adaptin appendage Ig-like subdomain" evidence="9">
    <location>
        <begin position="746"/>
        <end position="854"/>
    </location>
</feature>
<dbReference type="GO" id="GO:0030122">
    <property type="term" value="C:AP-2 adaptor complex"/>
    <property type="evidence" value="ECO:0007669"/>
    <property type="project" value="InterPro"/>
</dbReference>
<evidence type="ECO:0000256" key="4">
    <source>
        <dbReference type="ARBA" id="ARBA00022927"/>
    </source>
</evidence>
<keyword evidence="3 7" id="KW-0254">Endocytosis</keyword>
<keyword evidence="6 7" id="KW-0168">Coated pit</keyword>
<sequence>MAKLVNMRGLQQFIADIRGSQNKEQEKLRVDKELGKIRKKFASGNVVTEYDKKKYVWKLLYIYMLGYDVEFGHKQAADLIPAVKYAEKQVGYMACAILLNEKDEFLRLIINSIRNDLISRNEAFQCLALGFVGNVGGAEMASLLTVDVMNLLTNGAVRPIVRKKAALCLLRLIRKSPPEAEILAPDVWSVKLAGLLEERDLGVLLALVTLLLGIVSRSYEGYESLVPKVVRLLERLQNVKKEVTPDYTYYGIASPWLQVKCLRVLQYFPRPDDPAIMKALLDVLRKIISGNEVAKNINKNNAQHAIVFEAVALALALEADTDLLTSSVSLLGKFISVREPNIKYLGLENMVRLAEVPAVNDTIVRHQKSIIATLKDPDVSIRRRGLDLLFTMCNSQNAPEIVDELLKYLNVADFSMRDELVLKTAVLAERFFPSLQWYVDVMLTLIERSGEFATKDIWHAVAQLITGAPELHEYAAVKAIELLQRGTSHEPAVCCAAYLLGEYGRLVKDVPTKAQFALLHERFVAMSAEAKGLLLSVYMKMVLQDPSADAGLKQQVLEVYDRYSKHMDADLQQRAVEDLCLIARPDVARRNVVAMPPWEKRKSLLLRRLTEKEGEEADEQQQKPVWLQEDEGTGEAITTAAAPVSLSAAPPAAAAKQEPVDFIGLDDGPAPSSNGHVAPAAAPAAASAGVDPLADLFGLDAPAAAPTPAPMPRASDPFSVSGDLHGLMGGAPPEIRPVGDPVEWFGKLCVSSAGVLYEDAHLQVGMKLQFQGSQGQLVFFLGNKAAAPLERLILAVPPQPQFAFQLASVPGRLDPNKQIQVPLMVACVSPFLEPPRVQIAYTLPTGQQCNQTLPLPIVVSKFCTPPDASVPREVFFNRWRALAGPPQKQGQRVQRLTSLSTPPVEQMLTALGLGVQHGIDPDPENIVAVATFSFTPAGQQPQQVPIMVRVEVEKAQHMQFQVTVATPDVNTTSALKDLIAHQISKM</sequence>
<dbReference type="Proteomes" id="UP001489004">
    <property type="component" value="Unassembled WGS sequence"/>
</dbReference>
<evidence type="ECO:0000256" key="3">
    <source>
        <dbReference type="ARBA" id="ARBA00022583"/>
    </source>
</evidence>
<proteinExistence type="inferred from homology"/>
<dbReference type="InterPro" id="IPR011989">
    <property type="entry name" value="ARM-like"/>
</dbReference>
<feature type="binding site" evidence="8">
    <location>
        <position position="50"/>
    </location>
    <ligand>
        <name>a 1,2-diacyl-sn-glycero-3-phospho-(1D-myo-inositol-3,4,5-trisphosphate)</name>
        <dbReference type="ChEBI" id="CHEBI:57836"/>
    </ligand>
</feature>
<dbReference type="SUPFAM" id="SSF48371">
    <property type="entry name" value="ARM repeat"/>
    <property type="match status" value="1"/>
</dbReference>
<name>A0AAW1PEU7_9CHLO</name>
<dbReference type="PANTHER" id="PTHR22780">
    <property type="entry name" value="ADAPTIN, ALPHA/GAMMA/EPSILON"/>
    <property type="match status" value="1"/>
</dbReference>
<dbReference type="PIRSF" id="PIRSF037091">
    <property type="entry name" value="AP2_complex_alpha"/>
    <property type="match status" value="1"/>
</dbReference>
<keyword evidence="5 7" id="KW-0472">Membrane</keyword>
<dbReference type="Pfam" id="PF01602">
    <property type="entry name" value="Adaptin_N"/>
    <property type="match status" value="1"/>
</dbReference>
<accession>A0AAW1PEU7</accession>
<dbReference type="GO" id="GO:0006886">
    <property type="term" value="P:intracellular protein transport"/>
    <property type="evidence" value="ECO:0007669"/>
    <property type="project" value="UniProtKB-UniRule"/>
</dbReference>
<dbReference type="Pfam" id="PF02883">
    <property type="entry name" value="Alpha_adaptinC2"/>
    <property type="match status" value="1"/>
</dbReference>
<reference evidence="10 11" key="1">
    <citation type="journal article" date="2024" name="Nat. Commun.">
        <title>Phylogenomics reveals the evolutionary origins of lichenization in chlorophyte algae.</title>
        <authorList>
            <person name="Puginier C."/>
            <person name="Libourel C."/>
            <person name="Otte J."/>
            <person name="Skaloud P."/>
            <person name="Haon M."/>
            <person name="Grisel S."/>
            <person name="Petersen M."/>
            <person name="Berrin J.G."/>
            <person name="Delaux P.M."/>
            <person name="Dal Grande F."/>
            <person name="Keller J."/>
        </authorList>
    </citation>
    <scope>NUCLEOTIDE SEQUENCE [LARGE SCALE GENOMIC DNA]</scope>
    <source>
        <strain evidence="10 11">SAG 2043</strain>
    </source>
</reference>
<dbReference type="EMBL" id="JALJOR010000014">
    <property type="protein sequence ID" value="KAK9806309.1"/>
    <property type="molecule type" value="Genomic_DNA"/>
</dbReference>
<dbReference type="InterPro" id="IPR017104">
    <property type="entry name" value="AP2_complex_asu"/>
</dbReference>
<dbReference type="InterPro" id="IPR016024">
    <property type="entry name" value="ARM-type_fold"/>
</dbReference>
<dbReference type="Pfam" id="PF02296">
    <property type="entry name" value="Alpha_adaptin_C"/>
    <property type="match status" value="1"/>
</dbReference>
<evidence type="ECO:0000256" key="7">
    <source>
        <dbReference type="PIRNR" id="PIRNR037091"/>
    </source>
</evidence>
<dbReference type="GO" id="GO:0035615">
    <property type="term" value="F:clathrin adaptor activity"/>
    <property type="evidence" value="ECO:0007669"/>
    <property type="project" value="InterPro"/>
</dbReference>
<dbReference type="InterPro" id="IPR002553">
    <property type="entry name" value="Clathrin/coatomer_adapt-like_N"/>
</dbReference>
<evidence type="ECO:0000313" key="10">
    <source>
        <dbReference type="EMBL" id="KAK9806309.1"/>
    </source>
</evidence>
<comment type="subcellular location">
    <subcellularLocation>
        <location evidence="1">Membrane</location>
        <location evidence="1">Coated pit</location>
        <topology evidence="1">Peripheral membrane protein</topology>
        <orientation evidence="1">Cytoplasmic side</orientation>
    </subcellularLocation>
</comment>
<feature type="binding site" evidence="8">
    <location>
        <position position="40"/>
    </location>
    <ligand>
        <name>a 1,2-diacyl-sn-glycero-3-phospho-(1D-myo-inositol-3,4,5-trisphosphate)</name>
        <dbReference type="ChEBI" id="CHEBI:57836"/>
    </ligand>
</feature>
<feature type="binding site" evidence="8">
    <location>
        <begin position="8"/>
        <end position="9"/>
    </location>
    <ligand>
        <name>a 1,2-diacyl-sn-glycero-3-phospho-(1D-myo-inositol-3,4,5-trisphosphate)</name>
        <dbReference type="ChEBI" id="CHEBI:57836"/>
    </ligand>
</feature>
<evidence type="ECO:0000256" key="1">
    <source>
        <dbReference type="ARBA" id="ARBA00004277"/>
    </source>
</evidence>
<dbReference type="Gene3D" id="1.25.10.10">
    <property type="entry name" value="Leucine-rich Repeat Variant"/>
    <property type="match status" value="1"/>
</dbReference>
<comment type="caution">
    <text evidence="10">The sequence shown here is derived from an EMBL/GenBank/DDBJ whole genome shotgun (WGS) entry which is preliminary data.</text>
</comment>
<keyword evidence="4 7" id="KW-0653">Protein transport</keyword>
<dbReference type="InterPro" id="IPR013041">
    <property type="entry name" value="Clathrin_app_Ig-like_sf"/>
</dbReference>
<organism evidence="10 11">
    <name type="scientific">[Myrmecia] bisecta</name>
    <dbReference type="NCBI Taxonomy" id="41462"/>
    <lineage>
        <taxon>Eukaryota</taxon>
        <taxon>Viridiplantae</taxon>
        <taxon>Chlorophyta</taxon>
        <taxon>core chlorophytes</taxon>
        <taxon>Trebouxiophyceae</taxon>
        <taxon>Trebouxiales</taxon>
        <taxon>Trebouxiaceae</taxon>
        <taxon>Myrmecia</taxon>
    </lineage>
</organism>
<dbReference type="AlphaFoldDB" id="A0AAW1PEU7"/>
<evidence type="ECO:0000256" key="5">
    <source>
        <dbReference type="ARBA" id="ARBA00023136"/>
    </source>
</evidence>
<evidence type="ECO:0000256" key="2">
    <source>
        <dbReference type="ARBA" id="ARBA00022448"/>
    </source>
</evidence>
<dbReference type="InterPro" id="IPR003164">
    <property type="entry name" value="Clathrin_a-adaptin_app_sub_C"/>
</dbReference>
<dbReference type="SMART" id="SM00809">
    <property type="entry name" value="Alpha_adaptinC2"/>
    <property type="match status" value="1"/>
</dbReference>
<comment type="subunit">
    <text evidence="7">Adaptor protein complex 2 (AP-2) is a heterotetramer composed of two large adaptins (alpha-type and beta-type subunits), a medium adaptin (mu-type subunit) and a small adaptin (sigma-type subunit).</text>
</comment>
<dbReference type="SUPFAM" id="SSF55711">
    <property type="entry name" value="Subdomain of clathrin and coatomer appendage domain"/>
    <property type="match status" value="1"/>
</dbReference>
<dbReference type="GO" id="GO:0072583">
    <property type="term" value="P:clathrin-dependent endocytosis"/>
    <property type="evidence" value="ECO:0007669"/>
    <property type="project" value="InterPro"/>
</dbReference>
<evidence type="ECO:0000313" key="11">
    <source>
        <dbReference type="Proteomes" id="UP001489004"/>
    </source>
</evidence>
<dbReference type="InterPro" id="IPR008152">
    <property type="entry name" value="Clathrin_a/b/g-adaptin_app_Ig"/>
</dbReference>
<evidence type="ECO:0000256" key="6">
    <source>
        <dbReference type="ARBA" id="ARBA00023176"/>
    </source>
</evidence>
<comment type="similarity">
    <text evidence="7">Belongs to the adaptor complexes large subunit family.</text>
</comment>
<feature type="binding site" evidence="8">
    <location>
        <begin position="54"/>
        <end position="58"/>
    </location>
    <ligand>
        <name>a 1,2-diacyl-sn-glycero-3-phospho-(1D-myo-inositol-3,4,5-trisphosphate)</name>
        <dbReference type="ChEBI" id="CHEBI:57836"/>
    </ligand>
</feature>
<dbReference type="InterPro" id="IPR009028">
    <property type="entry name" value="Coatomer/calthrin_app_sub_C"/>
</dbReference>